<dbReference type="PANTHER" id="PTHR43563:SF1">
    <property type="entry name" value="AMINE OXIDASE [FLAVIN-CONTAINING] B"/>
    <property type="match status" value="1"/>
</dbReference>
<evidence type="ECO:0000259" key="5">
    <source>
        <dbReference type="Pfam" id="PF01593"/>
    </source>
</evidence>
<feature type="domain" description="Amine oxidase" evidence="5">
    <location>
        <begin position="13"/>
        <end position="433"/>
    </location>
</feature>
<evidence type="ECO:0000313" key="7">
    <source>
        <dbReference type="Proteomes" id="UP000515934"/>
    </source>
</evidence>
<comment type="similarity">
    <text evidence="2">Belongs to the flavin monoamine oxidase family.</text>
</comment>
<gene>
    <name evidence="6" type="ORF">H9L06_05920</name>
</gene>
<accession>A0A7G9S200</accession>
<feature type="binding site" evidence="4">
    <location>
        <position position="226"/>
    </location>
    <ligand>
        <name>FAD</name>
        <dbReference type="ChEBI" id="CHEBI:57692"/>
    </ligand>
</feature>
<keyword evidence="7" id="KW-1185">Reference proteome</keyword>
<dbReference type="KEGG" id="ldn:H9L06_05920"/>
<dbReference type="InterPro" id="IPR001613">
    <property type="entry name" value="Flavin_amine_oxidase"/>
</dbReference>
<dbReference type="PRINTS" id="PR00757">
    <property type="entry name" value="AMINEOXDASEF"/>
</dbReference>
<name>A0A7G9S200_9MICO</name>
<evidence type="ECO:0000256" key="4">
    <source>
        <dbReference type="PIRSR" id="PIRSR601613-1"/>
    </source>
</evidence>
<dbReference type="EMBL" id="CP060716">
    <property type="protein sequence ID" value="QNN61875.1"/>
    <property type="molecule type" value="Genomic_DNA"/>
</dbReference>
<dbReference type="RefSeq" id="WP_187554346.1">
    <property type="nucleotide sequence ID" value="NZ_CP060716.1"/>
</dbReference>
<dbReference type="Pfam" id="PF01593">
    <property type="entry name" value="Amino_oxidase"/>
    <property type="match status" value="1"/>
</dbReference>
<feature type="binding site" evidence="4">
    <location>
        <begin position="33"/>
        <end position="34"/>
    </location>
    <ligand>
        <name>FAD</name>
        <dbReference type="ChEBI" id="CHEBI:57692"/>
    </ligand>
</feature>
<dbReference type="InterPro" id="IPR036188">
    <property type="entry name" value="FAD/NAD-bd_sf"/>
</dbReference>
<dbReference type="GO" id="GO:0016491">
    <property type="term" value="F:oxidoreductase activity"/>
    <property type="evidence" value="ECO:0007669"/>
    <property type="project" value="UniProtKB-KW"/>
</dbReference>
<evidence type="ECO:0000313" key="6">
    <source>
        <dbReference type="EMBL" id="QNN61875.1"/>
    </source>
</evidence>
<dbReference type="PANTHER" id="PTHR43563">
    <property type="entry name" value="AMINE OXIDASE"/>
    <property type="match status" value="1"/>
</dbReference>
<protein>
    <submittedName>
        <fullName evidence="6">FAD-dependent oxidoreductase</fullName>
    </submittedName>
</protein>
<evidence type="ECO:0000256" key="1">
    <source>
        <dbReference type="ARBA" id="ARBA00001974"/>
    </source>
</evidence>
<organism evidence="6 7">
    <name type="scientific">Leucobacter denitrificans</name>
    <dbReference type="NCBI Taxonomy" id="683042"/>
    <lineage>
        <taxon>Bacteria</taxon>
        <taxon>Bacillati</taxon>
        <taxon>Actinomycetota</taxon>
        <taxon>Actinomycetes</taxon>
        <taxon>Micrococcales</taxon>
        <taxon>Microbacteriaceae</taxon>
        <taxon>Leucobacter</taxon>
    </lineage>
</organism>
<evidence type="ECO:0000256" key="2">
    <source>
        <dbReference type="ARBA" id="ARBA00005995"/>
    </source>
</evidence>
<dbReference type="Gene3D" id="3.50.50.60">
    <property type="entry name" value="FAD/NAD(P)-binding domain"/>
    <property type="match status" value="1"/>
</dbReference>
<dbReference type="AlphaFoldDB" id="A0A7G9S200"/>
<feature type="binding site" evidence="4">
    <location>
        <position position="335"/>
    </location>
    <ligand>
        <name>substrate</name>
    </ligand>
</feature>
<comment type="cofactor">
    <cofactor evidence="1">
        <name>FAD</name>
        <dbReference type="ChEBI" id="CHEBI:57692"/>
    </cofactor>
</comment>
<dbReference type="InterPro" id="IPR002937">
    <property type="entry name" value="Amino_oxidase"/>
</dbReference>
<sequence>MHTVDVVVIGAGFAGLTASRELSNAGYEVLTLEARDRIGGRTWTDYRLGHDLELGANWVHWVQPHVWAEMTRYSRGIERSPRAEEAYWHGADGKPRQGTLEEFMALIDEGQQLVIDDVREAMPRGAEPTVGRIEELDHLSIQDRFDRLGLASEAKAANESVWVGHVNAPLSEVGLSSALRWVAATGGHWQLMHEASATYRVAGGLKAFTAAIASEITGEIRLNSRVASVAQSGTGADAHAVVTLESGEQIRAKRVVSTLPVNAIGEIAFEPELPLAWRRQHAERVASQGTKVWIRVGGHVSRFFAYANQNDPISVLKAEFYCADERGNYTILVGFGPDHSRVDVDDIASLQAAVDRCRPGLAVEEATAHDWMADPLSQTTWMTHRPHQLTRDLTELQATQGMLHFATTDNANLWGGFIDGAIESGLREARRIIDSLPRPQRRSGS</sequence>
<dbReference type="InterPro" id="IPR050703">
    <property type="entry name" value="Flavin_MAO"/>
</dbReference>
<dbReference type="Proteomes" id="UP000515934">
    <property type="component" value="Chromosome"/>
</dbReference>
<evidence type="ECO:0000256" key="3">
    <source>
        <dbReference type="ARBA" id="ARBA00023002"/>
    </source>
</evidence>
<keyword evidence="3" id="KW-0560">Oxidoreductase</keyword>
<proteinExistence type="inferred from homology"/>
<dbReference type="SUPFAM" id="SSF51905">
    <property type="entry name" value="FAD/NAD(P)-binding domain"/>
    <property type="match status" value="1"/>
</dbReference>
<reference evidence="6 7" key="1">
    <citation type="submission" date="2020-08" db="EMBL/GenBank/DDBJ databases">
        <title>Genome sequence of Leucobacter denitrificans KACC 14055T.</title>
        <authorList>
            <person name="Hyun D.-W."/>
            <person name="Bae J.-W."/>
        </authorList>
    </citation>
    <scope>NUCLEOTIDE SEQUENCE [LARGE SCALE GENOMIC DNA]</scope>
    <source>
        <strain evidence="6 7">KACC 14055</strain>
    </source>
</reference>